<reference evidence="1" key="2">
    <citation type="journal article" date="2015" name="Fish Shellfish Immunol.">
        <title>Early steps in the European eel (Anguilla anguilla)-Vibrio vulnificus interaction in the gills: Role of the RtxA13 toxin.</title>
        <authorList>
            <person name="Callol A."/>
            <person name="Pajuelo D."/>
            <person name="Ebbesson L."/>
            <person name="Teles M."/>
            <person name="MacKenzie S."/>
            <person name="Amaro C."/>
        </authorList>
    </citation>
    <scope>NUCLEOTIDE SEQUENCE</scope>
</reference>
<evidence type="ECO:0000313" key="1">
    <source>
        <dbReference type="EMBL" id="JAH24448.1"/>
    </source>
</evidence>
<dbReference type="AlphaFoldDB" id="A0A0E9R7Y2"/>
<organism evidence="1">
    <name type="scientific">Anguilla anguilla</name>
    <name type="common">European freshwater eel</name>
    <name type="synonym">Muraena anguilla</name>
    <dbReference type="NCBI Taxonomy" id="7936"/>
    <lineage>
        <taxon>Eukaryota</taxon>
        <taxon>Metazoa</taxon>
        <taxon>Chordata</taxon>
        <taxon>Craniata</taxon>
        <taxon>Vertebrata</taxon>
        <taxon>Euteleostomi</taxon>
        <taxon>Actinopterygii</taxon>
        <taxon>Neopterygii</taxon>
        <taxon>Teleostei</taxon>
        <taxon>Anguilliformes</taxon>
        <taxon>Anguillidae</taxon>
        <taxon>Anguilla</taxon>
    </lineage>
</organism>
<protein>
    <submittedName>
        <fullName evidence="1">Uncharacterized protein</fullName>
    </submittedName>
</protein>
<proteinExistence type="predicted"/>
<reference evidence="1" key="1">
    <citation type="submission" date="2014-11" db="EMBL/GenBank/DDBJ databases">
        <authorList>
            <person name="Amaro Gonzalez C."/>
        </authorList>
    </citation>
    <scope>NUCLEOTIDE SEQUENCE</scope>
</reference>
<sequence>MSHGYYSKQLWHQSDATMASCSHEKISLFCLLHFIACPAFS</sequence>
<accession>A0A0E9R7Y2</accession>
<dbReference type="EMBL" id="GBXM01084129">
    <property type="protein sequence ID" value="JAH24448.1"/>
    <property type="molecule type" value="Transcribed_RNA"/>
</dbReference>
<name>A0A0E9R7Y2_ANGAN</name>